<protein>
    <submittedName>
        <fullName evidence="1">Uncharacterized protein</fullName>
    </submittedName>
</protein>
<organism evidence="1 2">
    <name type="scientific">Pseudomonas putida TRO1</name>
    <dbReference type="NCBI Taxonomy" id="1227924"/>
    <lineage>
        <taxon>Bacteria</taxon>
        <taxon>Pseudomonadati</taxon>
        <taxon>Pseudomonadota</taxon>
        <taxon>Gammaproteobacteria</taxon>
        <taxon>Pseudomonadales</taxon>
        <taxon>Pseudomonadaceae</taxon>
        <taxon>Pseudomonas</taxon>
    </lineage>
</organism>
<dbReference type="EMBL" id="APBQ01000006">
    <property type="protein sequence ID" value="ENY79585.1"/>
    <property type="molecule type" value="Genomic_DNA"/>
</dbReference>
<comment type="caution">
    <text evidence="1">The sequence shown here is derived from an EMBL/GenBank/DDBJ whole genome shotgun (WGS) entry which is preliminary data.</text>
</comment>
<evidence type="ECO:0000313" key="1">
    <source>
        <dbReference type="EMBL" id="ENY79585.1"/>
    </source>
</evidence>
<dbReference type="AlphaFoldDB" id="A0AAD2WGK8"/>
<proteinExistence type="predicted"/>
<dbReference type="Proteomes" id="UP000013237">
    <property type="component" value="Unassembled WGS sequence"/>
</dbReference>
<sequence>MTPDGRYYVVKGRLWRCSDPSLSEDERGRLVKELMNARRTVKKSKSSGDATELRVARELVNDAKVKLGERGAPWWKDGSPDYNRKMVVNTPYADWYASLDDQCRGSSALPQGSDRTARLVTPQACSC</sequence>
<reference evidence="1 2" key="1">
    <citation type="submission" date="2013-02" db="EMBL/GenBank/DDBJ databases">
        <title>Insights into the proteome of triclosan-resistant Pseudomonas putida TRO1, isolated from activated sludge.</title>
        <authorList>
            <person name="Lolas I.B."/>
            <person name="Almeida B."/>
            <person name="Starnawski P.M."/>
            <person name="Soenderkaer M."/>
            <person name="Nielsen K.L."/>
            <person name="Nielsen J.L."/>
        </authorList>
    </citation>
    <scope>NUCLEOTIDE SEQUENCE [LARGE SCALE GENOMIC DNA]</scope>
    <source>
        <strain evidence="1 2">TRO1</strain>
    </source>
</reference>
<gene>
    <name evidence="1" type="ORF">C206_01247</name>
</gene>
<evidence type="ECO:0000313" key="2">
    <source>
        <dbReference type="Proteomes" id="UP000013237"/>
    </source>
</evidence>
<accession>A0AAD2WGK8</accession>
<name>A0AAD2WGK8_PSEPU</name>